<evidence type="ECO:0000313" key="1">
    <source>
        <dbReference type="EMBL" id="MDK7187961.1"/>
    </source>
</evidence>
<dbReference type="RefSeq" id="WP_285066386.1">
    <property type="nucleotide sequence ID" value="NZ_JASOOE010000018.1"/>
</dbReference>
<gene>
    <name evidence="1" type="ORF">QP433_08195</name>
</gene>
<evidence type="ECO:0000313" key="2">
    <source>
        <dbReference type="Proteomes" id="UP001229251"/>
    </source>
</evidence>
<dbReference type="Proteomes" id="UP001229251">
    <property type="component" value="Unassembled WGS sequence"/>
</dbReference>
<proteinExistence type="predicted"/>
<dbReference type="AlphaFoldDB" id="A0AAJ1Q7H4"/>
<dbReference type="EMBL" id="JASOOE010000018">
    <property type="protein sequence ID" value="MDK7187961.1"/>
    <property type="molecule type" value="Genomic_DNA"/>
</dbReference>
<name>A0AAJ1Q7H4_9LACT</name>
<reference evidence="1" key="1">
    <citation type="submission" date="2023-05" db="EMBL/GenBank/DDBJ databases">
        <title>Cataloging the Phylogenetic Diversity of Human Bladder Bacteria.</title>
        <authorList>
            <person name="Du J."/>
        </authorList>
    </citation>
    <scope>NUCLEOTIDE SEQUENCE</scope>
    <source>
        <strain evidence="1">UMB1231</strain>
    </source>
</reference>
<comment type="caution">
    <text evidence="1">The sequence shown here is derived from an EMBL/GenBank/DDBJ whole genome shotgun (WGS) entry which is preliminary data.</text>
</comment>
<sequence length="76" mass="8637">MELNPIPTDTAFACITSKLPEVILGLGKQQAQVYVREMYQDPNYSDGVIKPTNKTTIVIISRFIEFLKSKEEAKFK</sequence>
<accession>A0AAJ1Q7H4</accession>
<protein>
    <submittedName>
        <fullName evidence="1">Uncharacterized protein</fullName>
    </submittedName>
</protein>
<organism evidence="1 2">
    <name type="scientific">Facklamia hominis</name>
    <dbReference type="NCBI Taxonomy" id="178214"/>
    <lineage>
        <taxon>Bacteria</taxon>
        <taxon>Bacillati</taxon>
        <taxon>Bacillota</taxon>
        <taxon>Bacilli</taxon>
        <taxon>Lactobacillales</taxon>
        <taxon>Aerococcaceae</taxon>
        <taxon>Facklamia</taxon>
    </lineage>
</organism>